<dbReference type="Gene3D" id="3.40.50.300">
    <property type="entry name" value="P-loop containing nucleotide triphosphate hydrolases"/>
    <property type="match status" value="2"/>
</dbReference>
<name>A0ABU5PHC7_9BACL</name>
<keyword evidence="1 5" id="KW-0547">Nucleotide-binding</keyword>
<feature type="coiled-coil region" evidence="6">
    <location>
        <begin position="2"/>
        <end position="29"/>
    </location>
</feature>
<dbReference type="PANTHER" id="PTHR11070:SF17">
    <property type="entry name" value="DNA HELICASE IV"/>
    <property type="match status" value="1"/>
</dbReference>
<keyword evidence="9" id="KW-1185">Reference proteome</keyword>
<organism evidence="8 9">
    <name type="scientific">Paenibacillus phoenicis</name>
    <dbReference type="NCBI Taxonomy" id="554117"/>
    <lineage>
        <taxon>Bacteria</taxon>
        <taxon>Bacillati</taxon>
        <taxon>Bacillota</taxon>
        <taxon>Bacilli</taxon>
        <taxon>Bacillales</taxon>
        <taxon>Paenibacillaceae</taxon>
        <taxon>Paenibacillus</taxon>
    </lineage>
</organism>
<dbReference type="EMBL" id="JAYERP010000001">
    <property type="protein sequence ID" value="MEA3569107.1"/>
    <property type="molecule type" value="Genomic_DNA"/>
</dbReference>
<evidence type="ECO:0000256" key="5">
    <source>
        <dbReference type="PROSITE-ProRule" id="PRU00560"/>
    </source>
</evidence>
<gene>
    <name evidence="8" type="primary">helD</name>
    <name evidence="8" type="ORF">U9M73_03755</name>
</gene>
<dbReference type="InterPro" id="IPR027417">
    <property type="entry name" value="P-loop_NTPase"/>
</dbReference>
<dbReference type="RefSeq" id="WP_323076351.1">
    <property type="nucleotide sequence ID" value="NZ_CBCSKM010000006.1"/>
</dbReference>
<protein>
    <submittedName>
        <fullName evidence="8">RNA polymerase recycling motor HelD</fullName>
    </submittedName>
</protein>
<evidence type="ECO:0000313" key="8">
    <source>
        <dbReference type="EMBL" id="MEA3569107.1"/>
    </source>
</evidence>
<accession>A0ABU5PHC7</accession>
<evidence type="ECO:0000313" key="9">
    <source>
        <dbReference type="Proteomes" id="UP001292216"/>
    </source>
</evidence>
<feature type="domain" description="UvrD-like helicase ATP-binding" evidence="7">
    <location>
        <begin position="213"/>
        <end position="624"/>
    </location>
</feature>
<evidence type="ECO:0000256" key="4">
    <source>
        <dbReference type="ARBA" id="ARBA00022840"/>
    </source>
</evidence>
<dbReference type="InterPro" id="IPR027785">
    <property type="entry name" value="UvrD-like_helicase_C"/>
</dbReference>
<dbReference type="InterPro" id="IPR000212">
    <property type="entry name" value="DNA_helicase_UvrD/REP"/>
</dbReference>
<dbReference type="Proteomes" id="UP001292216">
    <property type="component" value="Unassembled WGS sequence"/>
</dbReference>
<dbReference type="PROSITE" id="PS51198">
    <property type="entry name" value="UVRD_HELICASE_ATP_BIND"/>
    <property type="match status" value="1"/>
</dbReference>
<keyword evidence="2 5" id="KW-0378">Hydrolase</keyword>
<evidence type="ECO:0000256" key="6">
    <source>
        <dbReference type="SAM" id="Coils"/>
    </source>
</evidence>
<proteinExistence type="predicted"/>
<dbReference type="Pfam" id="PF13538">
    <property type="entry name" value="UvrD_C_2"/>
    <property type="match status" value="1"/>
</dbReference>
<evidence type="ECO:0000259" key="7">
    <source>
        <dbReference type="PROSITE" id="PS51198"/>
    </source>
</evidence>
<dbReference type="InterPro" id="IPR048228">
    <property type="entry name" value="HelD_bacillota"/>
</dbReference>
<evidence type="ECO:0000256" key="3">
    <source>
        <dbReference type="ARBA" id="ARBA00022806"/>
    </source>
</evidence>
<dbReference type="Pfam" id="PF00580">
    <property type="entry name" value="UvrD-helicase"/>
    <property type="match status" value="1"/>
</dbReference>
<keyword evidence="6" id="KW-0175">Coiled coil</keyword>
<evidence type="ECO:0000256" key="1">
    <source>
        <dbReference type="ARBA" id="ARBA00022741"/>
    </source>
</evidence>
<comment type="caution">
    <text evidence="8">The sequence shown here is derived from an EMBL/GenBank/DDBJ whole genome shotgun (WGS) entry which is preliminary data.</text>
</comment>
<dbReference type="SUPFAM" id="SSF52540">
    <property type="entry name" value="P-loop containing nucleoside triphosphate hydrolases"/>
    <property type="match status" value="1"/>
</dbReference>
<evidence type="ECO:0000256" key="2">
    <source>
        <dbReference type="ARBA" id="ARBA00022801"/>
    </source>
</evidence>
<dbReference type="NCBIfam" id="NF041464">
    <property type="entry name" value="HelD_BACSU"/>
    <property type="match status" value="1"/>
</dbReference>
<dbReference type="InterPro" id="IPR014016">
    <property type="entry name" value="UvrD-like_ATP-bd"/>
</dbReference>
<keyword evidence="3 5" id="KW-0347">Helicase</keyword>
<sequence>MEKELHQELEREQERLDRVMEVLAESIGELEEDTSRRRKEVVEFRKHFWEDVTVNVDNFDDFLETVISLRQQAEVLSLSQSSHRQASKRRAALLRMQENPYFGRIDFAEEGEPETERVYIGVSSLMDPSGEKFLIYDWRAPISSVYYDYGPGPAQYNTPGGTIRGELKRKWQYLIRRGRIESMFDTSLTIGDEVLQQVLGRTANTQMRSIVATIQQEQNRIIRHDQGRLLIVQGAAGSGKTSAALQRIAYLLYKYRERMTADQIVLFSPNAMFQTYVSGVLPELGEENMQQVTFQEYLDHRLSKMFEVEDAYAQLEYVLTAKEDPDYQARLAAIRLKASVSFFEAIQAYRSSLEQGGMKFQPIQFRGETLVSAEEMAERFYGGEESLRMSGRIERLTTWLNERIGEIEKQERRKPWVQDAIELLSNEQYERAYERIRKKYGLTEDSDEEIDGERLARELARMVVRRKLKPIREQIRELRFIDLTGVYKQLFEDPTHSGAWLETETPEVRDAWSEICRITVQSLDKGKLFYEDTTPFLLLHELILGFQANVSIRHVLIDEAQDYSLLQFEFIKRLFPAAKLTVLGDFHQAIFAHAAETADFQGLLRLYGPEQTETIQLRRSYRSTRPIVEFTRSLIPGGEHIEPFDRNGELPVLTQVADSDELHRRIEARVAELKEQGAATIAIICRSAAESAAAYEDLRGDRIAELKLVTRDSVEYKQGVVVIPAYLAKGIEFDAVILYDASASCYGEENVRRLFYTACTRAMHHLQLFSVGAASPFMEPAITQGLVLVEQ</sequence>
<reference evidence="8 9" key="1">
    <citation type="submission" date="2023-12" db="EMBL/GenBank/DDBJ databases">
        <title>Whole genome sequencing of Paenibacillus phoenicis isolated from the Phoenix Mars Lander spacecraft assembly facility.</title>
        <authorList>
            <person name="Garcia A."/>
            <person name="Venkateswaran K."/>
        </authorList>
    </citation>
    <scope>NUCLEOTIDE SEQUENCE [LARGE SCALE GENOMIC DNA]</scope>
    <source>
        <strain evidence="8 9">3PO2SA</strain>
    </source>
</reference>
<dbReference type="PANTHER" id="PTHR11070">
    <property type="entry name" value="UVRD / RECB / PCRA DNA HELICASE FAMILY MEMBER"/>
    <property type="match status" value="1"/>
</dbReference>
<feature type="binding site" evidence="5">
    <location>
        <begin position="234"/>
        <end position="241"/>
    </location>
    <ligand>
        <name>ATP</name>
        <dbReference type="ChEBI" id="CHEBI:30616"/>
    </ligand>
</feature>
<keyword evidence="4 5" id="KW-0067">ATP-binding</keyword>